<proteinExistence type="predicted"/>
<dbReference type="AlphaFoldDB" id="A0A2T2NH93"/>
<sequence length="149" mass="15707">MQLTIAVVSAFAAVAAAGVITRADYGSWVVSIEATGGASRQRTETVTAVYSNPELPDSINATCHFQGMLNGEVINQLICGPESFSYDFQGAGYDDGYLYQITLTQTVELQGTNITVKGTSDKFYRPCGGATGKLCVAYNITVPVTTATA</sequence>
<keyword evidence="3" id="KW-1185">Reference proteome</keyword>
<evidence type="ECO:0000256" key="1">
    <source>
        <dbReference type="SAM" id="SignalP"/>
    </source>
</evidence>
<evidence type="ECO:0008006" key="4">
    <source>
        <dbReference type="Google" id="ProtNLM"/>
    </source>
</evidence>
<feature type="signal peptide" evidence="1">
    <location>
        <begin position="1"/>
        <end position="17"/>
    </location>
</feature>
<name>A0A2T2NH93_CORCC</name>
<protein>
    <recommendedName>
        <fullName evidence="4">AA1-like domain-containing protein</fullName>
    </recommendedName>
</protein>
<evidence type="ECO:0000313" key="2">
    <source>
        <dbReference type="EMBL" id="PSN64797.1"/>
    </source>
</evidence>
<reference evidence="2 3" key="1">
    <citation type="journal article" date="2018" name="Front. Microbiol.">
        <title>Genome-Wide Analysis of Corynespora cassiicola Leaf Fall Disease Putative Effectors.</title>
        <authorList>
            <person name="Lopez D."/>
            <person name="Ribeiro S."/>
            <person name="Label P."/>
            <person name="Fumanal B."/>
            <person name="Venisse J.S."/>
            <person name="Kohler A."/>
            <person name="de Oliveira R.R."/>
            <person name="Labutti K."/>
            <person name="Lipzen A."/>
            <person name="Lail K."/>
            <person name="Bauer D."/>
            <person name="Ohm R.A."/>
            <person name="Barry K.W."/>
            <person name="Spatafora J."/>
            <person name="Grigoriev I.V."/>
            <person name="Martin F.M."/>
            <person name="Pujade-Renaud V."/>
        </authorList>
    </citation>
    <scope>NUCLEOTIDE SEQUENCE [LARGE SCALE GENOMIC DNA]</scope>
    <source>
        <strain evidence="2 3">Philippines</strain>
    </source>
</reference>
<dbReference type="OrthoDB" id="3753703at2759"/>
<organism evidence="2 3">
    <name type="scientific">Corynespora cassiicola Philippines</name>
    <dbReference type="NCBI Taxonomy" id="1448308"/>
    <lineage>
        <taxon>Eukaryota</taxon>
        <taxon>Fungi</taxon>
        <taxon>Dikarya</taxon>
        <taxon>Ascomycota</taxon>
        <taxon>Pezizomycotina</taxon>
        <taxon>Dothideomycetes</taxon>
        <taxon>Pleosporomycetidae</taxon>
        <taxon>Pleosporales</taxon>
        <taxon>Corynesporascaceae</taxon>
        <taxon>Corynespora</taxon>
    </lineage>
</organism>
<accession>A0A2T2NH93</accession>
<dbReference type="EMBL" id="KZ678138">
    <property type="protein sequence ID" value="PSN64797.1"/>
    <property type="molecule type" value="Genomic_DNA"/>
</dbReference>
<gene>
    <name evidence="2" type="ORF">BS50DRAFT_678805</name>
</gene>
<feature type="chain" id="PRO_5015641113" description="AA1-like domain-containing protein" evidence="1">
    <location>
        <begin position="18"/>
        <end position="149"/>
    </location>
</feature>
<dbReference type="Proteomes" id="UP000240883">
    <property type="component" value="Unassembled WGS sequence"/>
</dbReference>
<keyword evidence="1" id="KW-0732">Signal</keyword>
<evidence type="ECO:0000313" key="3">
    <source>
        <dbReference type="Proteomes" id="UP000240883"/>
    </source>
</evidence>